<comment type="similarity">
    <text evidence="1">Belongs to the glycosyltransferase 34 family.</text>
</comment>
<dbReference type="Proteomes" id="UP000800200">
    <property type="component" value="Unassembled WGS sequence"/>
</dbReference>
<dbReference type="InterPro" id="IPR008630">
    <property type="entry name" value="Glyco_trans_34"/>
</dbReference>
<keyword evidence="5" id="KW-0472">Membrane</keyword>
<keyword evidence="7" id="KW-1185">Reference proteome</keyword>
<dbReference type="PANTHER" id="PTHR31306:SF8">
    <property type="entry name" value="GLYCOSYLTRANSFERASE FAMILY 34 PROTEIN"/>
    <property type="match status" value="1"/>
</dbReference>
<reference evidence="6" key="1">
    <citation type="journal article" date="2020" name="Stud. Mycol.">
        <title>101 Dothideomycetes genomes: a test case for predicting lifestyles and emergence of pathogens.</title>
        <authorList>
            <person name="Haridas S."/>
            <person name="Albert R."/>
            <person name="Binder M."/>
            <person name="Bloem J."/>
            <person name="Labutti K."/>
            <person name="Salamov A."/>
            <person name="Andreopoulos B."/>
            <person name="Baker S."/>
            <person name="Barry K."/>
            <person name="Bills G."/>
            <person name="Bluhm B."/>
            <person name="Cannon C."/>
            <person name="Castanera R."/>
            <person name="Culley D."/>
            <person name="Daum C."/>
            <person name="Ezra D."/>
            <person name="Gonzalez J."/>
            <person name="Henrissat B."/>
            <person name="Kuo A."/>
            <person name="Liang C."/>
            <person name="Lipzen A."/>
            <person name="Lutzoni F."/>
            <person name="Magnuson J."/>
            <person name="Mondo S."/>
            <person name="Nolan M."/>
            <person name="Ohm R."/>
            <person name="Pangilinan J."/>
            <person name="Park H.-J."/>
            <person name="Ramirez L."/>
            <person name="Alfaro M."/>
            <person name="Sun H."/>
            <person name="Tritt A."/>
            <person name="Yoshinaga Y."/>
            <person name="Zwiers L.-H."/>
            <person name="Turgeon B."/>
            <person name="Goodwin S."/>
            <person name="Spatafora J."/>
            <person name="Crous P."/>
            <person name="Grigoriev I."/>
        </authorList>
    </citation>
    <scope>NUCLEOTIDE SEQUENCE</scope>
    <source>
        <strain evidence="6">CBS 207.26</strain>
    </source>
</reference>
<evidence type="ECO:0000256" key="2">
    <source>
        <dbReference type="ARBA" id="ARBA00022676"/>
    </source>
</evidence>
<evidence type="ECO:0000256" key="4">
    <source>
        <dbReference type="SAM" id="MobiDB-lite"/>
    </source>
</evidence>
<feature type="transmembrane region" description="Helical" evidence="5">
    <location>
        <begin position="28"/>
        <end position="46"/>
    </location>
</feature>
<sequence length="384" mass="44479">MAPDRFGVLASQQTRPQKRHHLPSTTRLIRYVLVVTLLLAIFAFWTRSDLSPAVTQYLPISVDSLQDSTSSKEPVDENPHEYEYASHHSENVGTTQIENVITEDSIPTPPSSSYPRIGKLTASFGEPDPTYEDAIQSHEVHNEIHGYQHFILREHMIRGLWSKHGWIMTIIGQELAKPEDQRLEWLLWHDRDTILMNPQLPLDIFIPPEPQFSNIHMLVTNDRHGLNNGVFMVRVSQWAFKLFASALSIREYQPEIPLKYTEQSGMEEVIKRPWWAKSVVLVPQRWFNGFPPSGAKNDHRSARVAPPGALLIHFASNRDGLRPERMAHWHEIAKNRTIEWDRPANETLYLKEIAEYWERLGRGESQESIVLDLGRRSWPKHIQH</sequence>
<keyword evidence="3 6" id="KW-0808">Transferase</keyword>
<keyword evidence="5" id="KW-0812">Transmembrane</keyword>
<dbReference type="InterPro" id="IPR029044">
    <property type="entry name" value="Nucleotide-diphossugar_trans"/>
</dbReference>
<dbReference type="GO" id="GO:0006487">
    <property type="term" value="P:protein N-linked glycosylation"/>
    <property type="evidence" value="ECO:0007669"/>
    <property type="project" value="TreeGrafter"/>
</dbReference>
<organism evidence="6 7">
    <name type="scientific">Zopfia rhizophila CBS 207.26</name>
    <dbReference type="NCBI Taxonomy" id="1314779"/>
    <lineage>
        <taxon>Eukaryota</taxon>
        <taxon>Fungi</taxon>
        <taxon>Dikarya</taxon>
        <taxon>Ascomycota</taxon>
        <taxon>Pezizomycotina</taxon>
        <taxon>Dothideomycetes</taxon>
        <taxon>Dothideomycetes incertae sedis</taxon>
        <taxon>Zopfiaceae</taxon>
        <taxon>Zopfia</taxon>
    </lineage>
</organism>
<gene>
    <name evidence="6" type="ORF">K469DRAFT_716425</name>
</gene>
<dbReference type="PANTHER" id="PTHR31306">
    <property type="entry name" value="ALPHA-1,6-MANNOSYLTRANSFERASE MNN11-RELATED"/>
    <property type="match status" value="1"/>
</dbReference>
<evidence type="ECO:0000256" key="3">
    <source>
        <dbReference type="ARBA" id="ARBA00022679"/>
    </source>
</evidence>
<accession>A0A6A6DIV3</accession>
<proteinExistence type="inferred from homology"/>
<protein>
    <submittedName>
        <fullName evidence="6">Glycosyltransferase family 34 protein</fullName>
    </submittedName>
</protein>
<evidence type="ECO:0000313" key="6">
    <source>
        <dbReference type="EMBL" id="KAF2179427.1"/>
    </source>
</evidence>
<keyword evidence="5" id="KW-1133">Transmembrane helix</keyword>
<keyword evidence="2" id="KW-0328">Glycosyltransferase</keyword>
<evidence type="ECO:0000256" key="1">
    <source>
        <dbReference type="ARBA" id="ARBA00005664"/>
    </source>
</evidence>
<dbReference type="Gene3D" id="3.90.550.10">
    <property type="entry name" value="Spore Coat Polysaccharide Biosynthesis Protein SpsA, Chain A"/>
    <property type="match status" value="1"/>
</dbReference>
<evidence type="ECO:0000256" key="5">
    <source>
        <dbReference type="SAM" id="Phobius"/>
    </source>
</evidence>
<dbReference type="OrthoDB" id="407658at2759"/>
<dbReference type="AlphaFoldDB" id="A0A6A6DIV3"/>
<feature type="region of interest" description="Disordered" evidence="4">
    <location>
        <begin position="1"/>
        <end position="21"/>
    </location>
</feature>
<name>A0A6A6DIV3_9PEZI</name>
<evidence type="ECO:0000313" key="7">
    <source>
        <dbReference type="Proteomes" id="UP000800200"/>
    </source>
</evidence>
<dbReference type="Pfam" id="PF05637">
    <property type="entry name" value="Glyco_transf_34"/>
    <property type="match status" value="1"/>
</dbReference>
<dbReference type="GO" id="GO:0016757">
    <property type="term" value="F:glycosyltransferase activity"/>
    <property type="evidence" value="ECO:0007669"/>
    <property type="project" value="UniProtKB-KW"/>
</dbReference>
<dbReference type="GO" id="GO:0000139">
    <property type="term" value="C:Golgi membrane"/>
    <property type="evidence" value="ECO:0007669"/>
    <property type="project" value="TreeGrafter"/>
</dbReference>
<dbReference type="EMBL" id="ML994667">
    <property type="protein sequence ID" value="KAF2179427.1"/>
    <property type="molecule type" value="Genomic_DNA"/>
</dbReference>